<dbReference type="PANTHER" id="PTHR18921">
    <property type="entry name" value="MYOSIN HEAVY CHAIN - RELATED"/>
    <property type="match status" value="1"/>
</dbReference>
<dbReference type="GO" id="GO:0007030">
    <property type="term" value="P:Golgi organization"/>
    <property type="evidence" value="ECO:0007669"/>
    <property type="project" value="TreeGrafter"/>
</dbReference>
<evidence type="ECO:0000256" key="2">
    <source>
        <dbReference type="ARBA" id="ARBA00023034"/>
    </source>
</evidence>
<feature type="coiled-coil region" evidence="4">
    <location>
        <begin position="303"/>
        <end position="333"/>
    </location>
</feature>
<dbReference type="GO" id="GO:0006888">
    <property type="term" value="P:endoplasmic reticulum to Golgi vesicle-mediated transport"/>
    <property type="evidence" value="ECO:0007669"/>
    <property type="project" value="TreeGrafter"/>
</dbReference>
<feature type="compositionally biased region" description="Polar residues" evidence="5">
    <location>
        <begin position="815"/>
        <end position="837"/>
    </location>
</feature>
<dbReference type="Proteomes" id="UP001374584">
    <property type="component" value="Unassembled WGS sequence"/>
</dbReference>
<feature type="region of interest" description="Disordered" evidence="5">
    <location>
        <begin position="335"/>
        <end position="428"/>
    </location>
</feature>
<evidence type="ECO:0000313" key="6">
    <source>
        <dbReference type="EMBL" id="KAK7382034.1"/>
    </source>
</evidence>
<keyword evidence="7" id="KW-1185">Reference proteome</keyword>
<feature type="coiled-coil region" evidence="4">
    <location>
        <begin position="545"/>
        <end position="621"/>
    </location>
</feature>
<feature type="compositionally biased region" description="Low complexity" evidence="5">
    <location>
        <begin position="43"/>
        <end position="58"/>
    </location>
</feature>
<keyword evidence="2" id="KW-0333">Golgi apparatus</keyword>
<feature type="compositionally biased region" description="Polar residues" evidence="5">
    <location>
        <begin position="750"/>
        <end position="776"/>
    </location>
</feature>
<feature type="region of interest" description="Disordered" evidence="5">
    <location>
        <begin position="731"/>
        <end position="837"/>
    </location>
</feature>
<dbReference type="GO" id="GO:0031267">
    <property type="term" value="F:small GTPase binding"/>
    <property type="evidence" value="ECO:0007669"/>
    <property type="project" value="TreeGrafter"/>
</dbReference>
<feature type="coiled-coil region" evidence="4">
    <location>
        <begin position="77"/>
        <end position="132"/>
    </location>
</feature>
<proteinExistence type="predicted"/>
<reference evidence="6 7" key="1">
    <citation type="submission" date="2024-01" db="EMBL/GenBank/DDBJ databases">
        <title>The genomes of 5 underutilized Papilionoideae crops provide insights into root nodulation and disease resistanc.</title>
        <authorList>
            <person name="Jiang F."/>
        </authorList>
    </citation>
    <scope>NUCLEOTIDE SEQUENCE [LARGE SCALE GENOMIC DNA]</scope>
    <source>
        <strain evidence="6">JINMINGXINNONG_FW02</strain>
        <tissue evidence="6">Leaves</tissue>
    </source>
</reference>
<evidence type="ECO:0000313" key="7">
    <source>
        <dbReference type="Proteomes" id="UP001374584"/>
    </source>
</evidence>
<feature type="region of interest" description="Disordered" evidence="5">
    <location>
        <begin position="32"/>
        <end position="64"/>
    </location>
</feature>
<accession>A0AAN9NZ15</accession>
<evidence type="ECO:0000256" key="4">
    <source>
        <dbReference type="SAM" id="Coils"/>
    </source>
</evidence>
<name>A0AAN9NZ15_PHACN</name>
<sequence>MWGTIANFKENLNKIALDVHDDDDDDEILREYGTGIPANGENSAVSGRRSSHGSASSKSRTRSPLANGIDLASLSEIEHYKAEIKKLQASEAEIKALSVNYAALLKEKEDHIVKLNKENGSLKQNLEATNAALRVSRIEGSGVSTNGTYTVKGSSDQSPNRQNKFNMQRKSRNAINNGTVSTLKSDAIQSEMEFKHSNLQGNSKEFAVDGNTTVAVQHSPDIQRLKFQLEEERDQLAKIQLKFQEEQRLSQSFQEELKMLKLERDKKSMELNKIHNELNEKVSEIKHLQFEFTEREKGAGEAVDSLKILIKTLEQENTTLKMEKSEIEAALENSRKSFTDKMMRDASHTQEKDSSSASDMEKSEIEAALENSRKSFTDKMMRDASHTQEKDSSSASDMPDHSKSFPEKEEMERSLHKLSKDLNEAQRDRDRAVQELNRLKQHLLEKASEESDKMDEDSKIIEELRDSNTYLRAQVSHLERTLKQALASQEELKMANNSEILKSREAINDLNKKLTNCMSTIDAKNIELLNLQTALGQYYAEIEAKEHLERELAHAREETAKLSQLLKEADHRAEVSRNEREEILAKLSQSEKVQTEWRSRVRKLEDDNAKLRKVLEQSMTQLNRMSVDSDYLVDRRIVIKLLVTYFQRNHSREVLDLMVRMLGFSDEDKQRIGGAQQGAGKGVVRGVLGLPGRLVGGILGGNSTESAANAGSDSQSFADLWVDFLLKETEEREKRESSGNSGKATEDSSNKSPNTISATPPFSNKSPNTISATPPFSNRKFDAGRTSAFPISPINQNVSPPPRVYFQRSEHFDSEFSTVPLTSSDAKTTSSDPLPRY</sequence>
<keyword evidence="3 4" id="KW-0175">Coiled coil</keyword>
<comment type="subcellular location">
    <subcellularLocation>
        <location evidence="1">Golgi apparatus</location>
    </subcellularLocation>
</comment>
<gene>
    <name evidence="6" type="ORF">VNO80_00676</name>
</gene>
<dbReference type="GO" id="GO:0005794">
    <property type="term" value="C:Golgi apparatus"/>
    <property type="evidence" value="ECO:0007669"/>
    <property type="project" value="UniProtKB-SubCell"/>
</dbReference>
<dbReference type="EMBL" id="JAYMYR010000001">
    <property type="protein sequence ID" value="KAK7382034.1"/>
    <property type="molecule type" value="Genomic_DNA"/>
</dbReference>
<organism evidence="6 7">
    <name type="scientific">Phaseolus coccineus</name>
    <name type="common">Scarlet runner bean</name>
    <name type="synonym">Phaseolus multiflorus</name>
    <dbReference type="NCBI Taxonomy" id="3886"/>
    <lineage>
        <taxon>Eukaryota</taxon>
        <taxon>Viridiplantae</taxon>
        <taxon>Streptophyta</taxon>
        <taxon>Embryophyta</taxon>
        <taxon>Tracheophyta</taxon>
        <taxon>Spermatophyta</taxon>
        <taxon>Magnoliopsida</taxon>
        <taxon>eudicotyledons</taxon>
        <taxon>Gunneridae</taxon>
        <taxon>Pentapetalae</taxon>
        <taxon>rosids</taxon>
        <taxon>fabids</taxon>
        <taxon>Fabales</taxon>
        <taxon>Fabaceae</taxon>
        <taxon>Papilionoideae</taxon>
        <taxon>50 kb inversion clade</taxon>
        <taxon>NPAAA clade</taxon>
        <taxon>indigoferoid/millettioid clade</taxon>
        <taxon>Phaseoleae</taxon>
        <taxon>Phaseolus</taxon>
    </lineage>
</organism>
<protein>
    <recommendedName>
        <fullName evidence="8">Golgin candidate 3</fullName>
    </recommendedName>
</protein>
<evidence type="ECO:0000256" key="3">
    <source>
        <dbReference type="ARBA" id="ARBA00023054"/>
    </source>
</evidence>
<dbReference type="PANTHER" id="PTHR18921:SF2">
    <property type="entry name" value="THYROID RECEPTOR-INTERACTING PROTEIN 11"/>
    <property type="match status" value="1"/>
</dbReference>
<feature type="coiled-coil region" evidence="4">
    <location>
        <begin position="222"/>
        <end position="277"/>
    </location>
</feature>
<evidence type="ECO:0000256" key="1">
    <source>
        <dbReference type="ARBA" id="ARBA00004555"/>
    </source>
</evidence>
<dbReference type="AlphaFoldDB" id="A0AAN9NZ15"/>
<comment type="caution">
    <text evidence="6">The sequence shown here is derived from an EMBL/GenBank/DDBJ whole genome shotgun (WGS) entry which is preliminary data.</text>
</comment>
<evidence type="ECO:0000256" key="5">
    <source>
        <dbReference type="SAM" id="MobiDB-lite"/>
    </source>
</evidence>
<evidence type="ECO:0008006" key="8">
    <source>
        <dbReference type="Google" id="ProtNLM"/>
    </source>
</evidence>